<dbReference type="InterPro" id="IPR011990">
    <property type="entry name" value="TPR-like_helical_dom_sf"/>
</dbReference>
<dbReference type="PANTHER" id="PTHR46128">
    <property type="entry name" value="MITOCHONDRIAL GROUP I INTRON SPLICING FACTOR CCM1"/>
    <property type="match status" value="1"/>
</dbReference>
<keyword evidence="2" id="KW-0677">Repeat</keyword>
<reference evidence="4 6" key="2">
    <citation type="journal article" date="2014" name="BMC Genomics">
        <title>An improved genome release (version Mt4.0) for the model legume Medicago truncatula.</title>
        <authorList>
            <person name="Tang H."/>
            <person name="Krishnakumar V."/>
            <person name="Bidwell S."/>
            <person name="Rosen B."/>
            <person name="Chan A."/>
            <person name="Zhou S."/>
            <person name="Gentzbittel L."/>
            <person name="Childs K.L."/>
            <person name="Yandell M."/>
            <person name="Gundlach H."/>
            <person name="Mayer K.F."/>
            <person name="Schwartz D.C."/>
            <person name="Town C.D."/>
        </authorList>
    </citation>
    <scope>GENOME REANNOTATION</scope>
    <source>
        <strain evidence="5 6">cv. Jemalong A17</strain>
    </source>
</reference>
<dbReference type="PROSITE" id="PS51375">
    <property type="entry name" value="PPR"/>
    <property type="match status" value="2"/>
</dbReference>
<dbReference type="Pfam" id="PF13041">
    <property type="entry name" value="PPR_2"/>
    <property type="match status" value="1"/>
</dbReference>
<dbReference type="HOGENOM" id="CLU_2018652_0_0_1"/>
<gene>
    <name evidence="4" type="ordered locus">MTR_7g070170</name>
</gene>
<dbReference type="EnsemblPlants" id="AES79598">
    <property type="protein sequence ID" value="AES79598"/>
    <property type="gene ID" value="MTR_7g070170"/>
</dbReference>
<dbReference type="OMA" id="IEGCHIT"/>
<dbReference type="InterPro" id="IPR050872">
    <property type="entry name" value="PPR_P_subfamily"/>
</dbReference>
<reference evidence="5" key="3">
    <citation type="submission" date="2015-04" db="UniProtKB">
        <authorList>
            <consortium name="EnsemblPlants"/>
        </authorList>
    </citation>
    <scope>IDENTIFICATION</scope>
    <source>
        <strain evidence="5">cv. Jemalong A17</strain>
    </source>
</reference>
<organism evidence="4 6">
    <name type="scientific">Medicago truncatula</name>
    <name type="common">Barrel medic</name>
    <name type="synonym">Medicago tribuloides</name>
    <dbReference type="NCBI Taxonomy" id="3880"/>
    <lineage>
        <taxon>Eukaryota</taxon>
        <taxon>Viridiplantae</taxon>
        <taxon>Streptophyta</taxon>
        <taxon>Embryophyta</taxon>
        <taxon>Tracheophyta</taxon>
        <taxon>Spermatophyta</taxon>
        <taxon>Magnoliopsida</taxon>
        <taxon>eudicotyledons</taxon>
        <taxon>Gunneridae</taxon>
        <taxon>Pentapetalae</taxon>
        <taxon>rosids</taxon>
        <taxon>fabids</taxon>
        <taxon>Fabales</taxon>
        <taxon>Fabaceae</taxon>
        <taxon>Papilionoideae</taxon>
        <taxon>50 kb inversion clade</taxon>
        <taxon>NPAAA clade</taxon>
        <taxon>Hologalegina</taxon>
        <taxon>IRL clade</taxon>
        <taxon>Trifolieae</taxon>
        <taxon>Medicago</taxon>
    </lineage>
</organism>
<protein>
    <submittedName>
        <fullName evidence="4">Pentatricopeptide (PPR) repeat protein</fullName>
    </submittedName>
</protein>
<dbReference type="PaxDb" id="3880-AES79598"/>
<evidence type="ECO:0000313" key="5">
    <source>
        <dbReference type="EnsemblPlants" id="AES79598"/>
    </source>
</evidence>
<feature type="repeat" description="PPR" evidence="3">
    <location>
        <begin position="9"/>
        <end position="43"/>
    </location>
</feature>
<accession>G7KT97</accession>
<name>G7KT97_MEDTR</name>
<evidence type="ECO:0000256" key="1">
    <source>
        <dbReference type="ARBA" id="ARBA00007626"/>
    </source>
</evidence>
<feature type="repeat" description="PPR" evidence="3">
    <location>
        <begin position="44"/>
        <end position="78"/>
    </location>
</feature>
<dbReference type="eggNOG" id="KOG4197">
    <property type="taxonomic scope" value="Eukaryota"/>
</dbReference>
<comment type="similarity">
    <text evidence="1">Belongs to the PPR family. P subfamily.</text>
</comment>
<evidence type="ECO:0000256" key="3">
    <source>
        <dbReference type="PROSITE-ProRule" id="PRU00708"/>
    </source>
</evidence>
<keyword evidence="6" id="KW-1185">Reference proteome</keyword>
<dbReference type="Proteomes" id="UP000002051">
    <property type="component" value="Unassembled WGS sequence"/>
</dbReference>
<dbReference type="EMBL" id="CM001223">
    <property type="protein sequence ID" value="AES79598.1"/>
    <property type="molecule type" value="Genomic_DNA"/>
</dbReference>
<dbReference type="PANTHER" id="PTHR46128:SF211">
    <property type="entry name" value="PENTACOTRIPEPTIDE-REPEAT REGION OF PRORP DOMAIN-CONTAINING PROTEIN"/>
    <property type="match status" value="1"/>
</dbReference>
<proteinExistence type="inferred from homology"/>
<dbReference type="AlphaFoldDB" id="G7KT97"/>
<evidence type="ECO:0000313" key="6">
    <source>
        <dbReference type="Proteomes" id="UP000002051"/>
    </source>
</evidence>
<evidence type="ECO:0000256" key="2">
    <source>
        <dbReference type="ARBA" id="ARBA00022737"/>
    </source>
</evidence>
<dbReference type="Gene3D" id="1.25.40.10">
    <property type="entry name" value="Tetratricopeptide repeat domain"/>
    <property type="match status" value="1"/>
</dbReference>
<dbReference type="InterPro" id="IPR002885">
    <property type="entry name" value="PPR_rpt"/>
</dbReference>
<sequence>MRGIGKPIDVITYNSLLHALCKNHQLDKEIALVKEFKDQGFQPNVHSFTTLIDGLWKSGRLKNAQVIFQELMIEGCHITVWMYNGVRVCLMKQLPCYQEKDERDKAKKLLYAMIVKGPLKKKR</sequence>
<evidence type="ECO:0000313" key="4">
    <source>
        <dbReference type="EMBL" id="AES79598.1"/>
    </source>
</evidence>
<dbReference type="NCBIfam" id="TIGR00756">
    <property type="entry name" value="PPR"/>
    <property type="match status" value="1"/>
</dbReference>
<reference evidence="4 6" key="1">
    <citation type="journal article" date="2011" name="Nature">
        <title>The Medicago genome provides insight into the evolution of rhizobial symbioses.</title>
        <authorList>
            <person name="Young N.D."/>
            <person name="Debelle F."/>
            <person name="Oldroyd G.E."/>
            <person name="Geurts R."/>
            <person name="Cannon S.B."/>
            <person name="Udvardi M.K."/>
            <person name="Benedito V.A."/>
            <person name="Mayer K.F."/>
            <person name="Gouzy J."/>
            <person name="Schoof H."/>
            <person name="Van de Peer Y."/>
            <person name="Proost S."/>
            <person name="Cook D.R."/>
            <person name="Meyers B.C."/>
            <person name="Spannagl M."/>
            <person name="Cheung F."/>
            <person name="De Mita S."/>
            <person name="Krishnakumar V."/>
            <person name="Gundlach H."/>
            <person name="Zhou S."/>
            <person name="Mudge J."/>
            <person name="Bharti A.K."/>
            <person name="Murray J.D."/>
            <person name="Naoumkina M.A."/>
            <person name="Rosen B."/>
            <person name="Silverstein K.A."/>
            <person name="Tang H."/>
            <person name="Rombauts S."/>
            <person name="Zhao P.X."/>
            <person name="Zhou P."/>
            <person name="Barbe V."/>
            <person name="Bardou P."/>
            <person name="Bechner M."/>
            <person name="Bellec A."/>
            <person name="Berger A."/>
            <person name="Berges H."/>
            <person name="Bidwell S."/>
            <person name="Bisseling T."/>
            <person name="Choisne N."/>
            <person name="Couloux A."/>
            <person name="Denny R."/>
            <person name="Deshpande S."/>
            <person name="Dai X."/>
            <person name="Doyle J.J."/>
            <person name="Dudez A.M."/>
            <person name="Farmer A.D."/>
            <person name="Fouteau S."/>
            <person name="Franken C."/>
            <person name="Gibelin C."/>
            <person name="Gish J."/>
            <person name="Goldstein S."/>
            <person name="Gonzalez A.J."/>
            <person name="Green P.J."/>
            <person name="Hallab A."/>
            <person name="Hartog M."/>
            <person name="Hua A."/>
            <person name="Humphray S.J."/>
            <person name="Jeong D.H."/>
            <person name="Jing Y."/>
            <person name="Jocker A."/>
            <person name="Kenton S.M."/>
            <person name="Kim D.J."/>
            <person name="Klee K."/>
            <person name="Lai H."/>
            <person name="Lang C."/>
            <person name="Lin S."/>
            <person name="Macmil S.L."/>
            <person name="Magdelenat G."/>
            <person name="Matthews L."/>
            <person name="McCorrison J."/>
            <person name="Monaghan E.L."/>
            <person name="Mun J.H."/>
            <person name="Najar F.Z."/>
            <person name="Nicholson C."/>
            <person name="Noirot C."/>
            <person name="O'Bleness M."/>
            <person name="Paule C.R."/>
            <person name="Poulain J."/>
            <person name="Prion F."/>
            <person name="Qin B."/>
            <person name="Qu C."/>
            <person name="Retzel E.F."/>
            <person name="Riddle C."/>
            <person name="Sallet E."/>
            <person name="Samain S."/>
            <person name="Samson N."/>
            <person name="Sanders I."/>
            <person name="Saurat O."/>
            <person name="Scarpelli C."/>
            <person name="Schiex T."/>
            <person name="Segurens B."/>
            <person name="Severin A.J."/>
            <person name="Sherrier D.J."/>
            <person name="Shi R."/>
            <person name="Sims S."/>
            <person name="Singer S.R."/>
            <person name="Sinharoy S."/>
            <person name="Sterck L."/>
            <person name="Viollet A."/>
            <person name="Wang B.B."/>
            <person name="Wang K."/>
            <person name="Wang M."/>
            <person name="Wang X."/>
            <person name="Warfsmann J."/>
            <person name="Weissenbach J."/>
            <person name="White D.D."/>
            <person name="White J.D."/>
            <person name="Wiley G.B."/>
            <person name="Wincker P."/>
            <person name="Xing Y."/>
            <person name="Yang L."/>
            <person name="Yao Z."/>
            <person name="Ying F."/>
            <person name="Zhai J."/>
            <person name="Zhou L."/>
            <person name="Zuber A."/>
            <person name="Denarie J."/>
            <person name="Dixon R.A."/>
            <person name="May G.D."/>
            <person name="Schwartz D.C."/>
            <person name="Rogers J."/>
            <person name="Quetier F."/>
            <person name="Town C.D."/>
            <person name="Roe B.A."/>
        </authorList>
    </citation>
    <scope>NUCLEOTIDE SEQUENCE [LARGE SCALE GENOMIC DNA]</scope>
    <source>
        <strain evidence="4">A17</strain>
        <strain evidence="5 6">cv. Jemalong A17</strain>
    </source>
</reference>